<dbReference type="AlphaFoldDB" id="A0A5K7ZL48"/>
<dbReference type="PANTHER" id="PTHR39418">
    <property type="entry name" value="DEHYDROGENASE-RELATED"/>
    <property type="match status" value="1"/>
</dbReference>
<dbReference type="PANTHER" id="PTHR39418:SF1">
    <property type="entry name" value="DEHYDROGENASE"/>
    <property type="match status" value="1"/>
</dbReference>
<organism evidence="3 4">
    <name type="scientific">Desulfosarcina ovata subsp. sediminis</name>
    <dbReference type="NCBI Taxonomy" id="885957"/>
    <lineage>
        <taxon>Bacteria</taxon>
        <taxon>Pseudomonadati</taxon>
        <taxon>Thermodesulfobacteriota</taxon>
        <taxon>Desulfobacteria</taxon>
        <taxon>Desulfobacterales</taxon>
        <taxon>Desulfosarcinaceae</taxon>
        <taxon>Desulfosarcina</taxon>
    </lineage>
</organism>
<evidence type="ECO:0000313" key="4">
    <source>
        <dbReference type="Proteomes" id="UP000425960"/>
    </source>
</evidence>
<dbReference type="InterPro" id="IPR057035">
    <property type="entry name" value="Znf-Tbcl_FmdE"/>
</dbReference>
<dbReference type="KEGG" id="dov:DSCO28_09250"/>
<dbReference type="SUPFAM" id="SSF143555">
    <property type="entry name" value="FwdE-like"/>
    <property type="match status" value="1"/>
</dbReference>
<dbReference type="Pfam" id="PF23475">
    <property type="entry name" value="zf-Tbcl_FmdE"/>
    <property type="match status" value="1"/>
</dbReference>
<dbReference type="InterPro" id="IPR053194">
    <property type="entry name" value="tRNA_methyltr_O"/>
</dbReference>
<dbReference type="Pfam" id="PF02663">
    <property type="entry name" value="FmdE"/>
    <property type="match status" value="1"/>
</dbReference>
<accession>A0A5K7ZL48</accession>
<dbReference type="InterPro" id="IPR003814">
    <property type="entry name" value="FmdEsu_dom"/>
</dbReference>
<dbReference type="EMBL" id="AP021876">
    <property type="protein sequence ID" value="BBO80359.1"/>
    <property type="molecule type" value="Genomic_DNA"/>
</dbReference>
<feature type="domain" description="FmdE-like treble clef zinc finger" evidence="2">
    <location>
        <begin position="158"/>
        <end position="189"/>
    </location>
</feature>
<dbReference type="Gene3D" id="3.30.1330.130">
    <property type="match status" value="1"/>
</dbReference>
<protein>
    <submittedName>
        <fullName evidence="3">Uncharacterized protein</fullName>
    </submittedName>
</protein>
<dbReference type="Proteomes" id="UP000425960">
    <property type="component" value="Chromosome"/>
</dbReference>
<evidence type="ECO:0000313" key="3">
    <source>
        <dbReference type="EMBL" id="BBO80359.1"/>
    </source>
</evidence>
<evidence type="ECO:0000259" key="1">
    <source>
        <dbReference type="Pfam" id="PF02663"/>
    </source>
</evidence>
<dbReference type="Gene3D" id="3.30.60.80">
    <property type="match status" value="1"/>
</dbReference>
<reference evidence="3 4" key="1">
    <citation type="submission" date="2019-11" db="EMBL/GenBank/DDBJ databases">
        <title>Comparative genomics of hydrocarbon-degrading Desulfosarcina strains.</title>
        <authorList>
            <person name="Watanabe M."/>
            <person name="Kojima H."/>
            <person name="Fukui M."/>
        </authorList>
    </citation>
    <scope>NUCLEOTIDE SEQUENCE [LARGE SCALE GENOMIC DNA]</scope>
    <source>
        <strain evidence="3 4">28bB2T</strain>
    </source>
</reference>
<feature type="domain" description="Formylmethanofuran dehydrogenase subunit E" evidence="1">
    <location>
        <begin position="21"/>
        <end position="134"/>
    </location>
</feature>
<sequence length="195" mass="21779">MSKKTICGMDFEQFVFDMEDFHGARAPGIIVGALMLDTVIAMVPESPELVVAVETYTCLPDAVQVLTSCTTGNGRMKVYDWGKFALTAYNREKMSGVRTWVVADAVPKWPLINDWFNPAQRTGEAPEFEDLVEEFFAAREDLIGVQRVRIVSPDNVFEKKKTGICEKCGESYNLKCGDVCSACQGLTYYREESDA</sequence>
<gene>
    <name evidence="3" type="ORF">DSCO28_09250</name>
</gene>
<proteinExistence type="predicted"/>
<name>A0A5K7ZL48_9BACT</name>
<evidence type="ECO:0000259" key="2">
    <source>
        <dbReference type="Pfam" id="PF23475"/>
    </source>
</evidence>